<dbReference type="Gene3D" id="1.25.40.420">
    <property type="match status" value="1"/>
</dbReference>
<evidence type="ECO:0000313" key="4">
    <source>
        <dbReference type="Proteomes" id="UP001497382"/>
    </source>
</evidence>
<name>A0AAV2BE56_9ARAC</name>
<dbReference type="AlphaFoldDB" id="A0AAV2BE56"/>
<dbReference type="InterPro" id="IPR000210">
    <property type="entry name" value="BTB/POZ_dom"/>
</dbReference>
<dbReference type="SUPFAM" id="SSF54695">
    <property type="entry name" value="POZ domain"/>
    <property type="match status" value="1"/>
</dbReference>
<dbReference type="EMBL" id="CAXIEN010000340">
    <property type="protein sequence ID" value="CAL1294227.1"/>
    <property type="molecule type" value="Genomic_DNA"/>
</dbReference>
<dbReference type="Pfam" id="PF00651">
    <property type="entry name" value="BTB"/>
    <property type="match status" value="1"/>
</dbReference>
<feature type="domain" description="MATH" evidence="2">
    <location>
        <begin position="7"/>
        <end position="138"/>
    </location>
</feature>
<dbReference type="Proteomes" id="UP001497382">
    <property type="component" value="Unassembled WGS sequence"/>
</dbReference>
<organism evidence="3 4">
    <name type="scientific">Larinioides sclopetarius</name>
    <dbReference type="NCBI Taxonomy" id="280406"/>
    <lineage>
        <taxon>Eukaryota</taxon>
        <taxon>Metazoa</taxon>
        <taxon>Ecdysozoa</taxon>
        <taxon>Arthropoda</taxon>
        <taxon>Chelicerata</taxon>
        <taxon>Arachnida</taxon>
        <taxon>Araneae</taxon>
        <taxon>Araneomorphae</taxon>
        <taxon>Entelegynae</taxon>
        <taxon>Araneoidea</taxon>
        <taxon>Araneidae</taxon>
        <taxon>Larinioides</taxon>
    </lineage>
</organism>
<dbReference type="PROSITE" id="PS50144">
    <property type="entry name" value="MATH"/>
    <property type="match status" value="1"/>
</dbReference>
<dbReference type="Gene3D" id="2.60.210.10">
    <property type="entry name" value="Apoptosis, Tumor Necrosis Factor Receptor Associated Protein 2, Chain A"/>
    <property type="match status" value="1"/>
</dbReference>
<feature type="domain" description="BTB" evidence="1">
    <location>
        <begin position="347"/>
        <end position="414"/>
    </location>
</feature>
<dbReference type="PROSITE" id="PS50097">
    <property type="entry name" value="BTB"/>
    <property type="match status" value="1"/>
</dbReference>
<protein>
    <recommendedName>
        <fullName evidence="5">Speckle-type POZ protein</fullName>
    </recommendedName>
</protein>
<keyword evidence="4" id="KW-1185">Reference proteome</keyword>
<dbReference type="PANTHER" id="PTHR24413">
    <property type="entry name" value="SPECKLE-TYPE POZ PROTEIN"/>
    <property type="match status" value="1"/>
</dbReference>
<dbReference type="SMART" id="SM00225">
    <property type="entry name" value="BTB"/>
    <property type="match status" value="1"/>
</dbReference>
<gene>
    <name evidence="3" type="ORF">LARSCL_LOCUS18601</name>
</gene>
<evidence type="ECO:0000259" key="2">
    <source>
        <dbReference type="PROSITE" id="PS50144"/>
    </source>
</evidence>
<accession>A0AAV2BE56</accession>
<dbReference type="InterPro" id="IPR002083">
    <property type="entry name" value="MATH/TRAF_dom"/>
</dbReference>
<comment type="caution">
    <text evidence="3">The sequence shown here is derived from an EMBL/GenBank/DDBJ whole genome shotgun (WGS) entry which is preliminary data.</text>
</comment>
<dbReference type="GO" id="GO:0030163">
    <property type="term" value="P:protein catabolic process"/>
    <property type="evidence" value="ECO:0007669"/>
    <property type="project" value="UniProtKB-ARBA"/>
</dbReference>
<dbReference type="CDD" id="cd18186">
    <property type="entry name" value="BTB_POZ_ZBTB_KLHL-like"/>
    <property type="match status" value="1"/>
</dbReference>
<proteinExistence type="predicted"/>
<evidence type="ECO:0000259" key="1">
    <source>
        <dbReference type="PROSITE" id="PS50097"/>
    </source>
</evidence>
<dbReference type="InterPro" id="IPR011333">
    <property type="entry name" value="SKP1/BTB/POZ_sf"/>
</dbReference>
<dbReference type="SMART" id="SM00061">
    <property type="entry name" value="MATH"/>
    <property type="match status" value="1"/>
</dbReference>
<dbReference type="InterPro" id="IPR008974">
    <property type="entry name" value="TRAF-like"/>
</dbReference>
<reference evidence="3 4" key="1">
    <citation type="submission" date="2024-04" db="EMBL/GenBank/DDBJ databases">
        <authorList>
            <person name="Rising A."/>
            <person name="Reimegard J."/>
            <person name="Sonavane S."/>
            <person name="Akerstrom W."/>
            <person name="Nylinder S."/>
            <person name="Hedman E."/>
            <person name="Kallberg Y."/>
        </authorList>
    </citation>
    <scope>NUCLEOTIDE SEQUENCE [LARGE SCALE GENOMIC DNA]</scope>
</reference>
<dbReference type="SUPFAM" id="SSF49599">
    <property type="entry name" value="TRAF domain-like"/>
    <property type="match status" value="2"/>
</dbReference>
<evidence type="ECO:0008006" key="5">
    <source>
        <dbReference type="Google" id="ProtNLM"/>
    </source>
</evidence>
<sequence>MAKGRKEYSFLWIIENYSYCWHKNGEKLISPSFITEGIEVTAWHLRLYPRGSDDEDKGHVSLFLHRSASDDGPELCSITYELAALAADGSILRSVKYEYAFQKGSGYGCGVFLKMDEIFYQRKADFLPQDVLTVRCKIWNGEGNVALNVGQSSARTRIKVEKISFLHVVQNFSTLEGKQKKTMEVRSHSNGEHFISSSLLFTDCVRCEGNIVIEILPSDADQILRKCDLYLLDGSGNSVECGKAGNRYDNELKNITTLPLSLTRSALLDRKSEYLPDDTFSLRCICTFSRGLEFQTIEEVFHEVPLAVKQKYNDALRKNACQASKKISSFASVAEDIKTLYISRCLTDVQVKTKTKSFPAHRIVLCARSPVFKRMMTSDMKERNSDSIEVDDLGDDVLQQLLLFLYSDTVEKLEWEIATQLYYAADKYEIGKLKAVCSSFLLENLSPTTAVELLLLADTHSDGDLKKSVKDFILEHEDQVFGSEEWEKLMETNPVLVMKAMHLK</sequence>
<dbReference type="Gene3D" id="3.30.710.10">
    <property type="entry name" value="Potassium Channel Kv1.1, Chain A"/>
    <property type="match status" value="1"/>
</dbReference>
<evidence type="ECO:0000313" key="3">
    <source>
        <dbReference type="EMBL" id="CAL1294227.1"/>
    </source>
</evidence>
<dbReference type="Pfam" id="PF22486">
    <property type="entry name" value="MATH_2"/>
    <property type="match status" value="1"/>
</dbReference>
<dbReference type="CDD" id="cd00121">
    <property type="entry name" value="MATH"/>
    <property type="match status" value="1"/>
</dbReference>